<dbReference type="EMBL" id="CAKLDI010000001">
    <property type="protein sequence ID" value="CAH0533083.1"/>
    <property type="molecule type" value="Genomic_DNA"/>
</dbReference>
<reference evidence="4" key="1">
    <citation type="submission" date="2021-11" db="EMBL/GenBank/DDBJ databases">
        <authorList>
            <person name="Rodrigo-Torres L."/>
            <person name="Arahal R. D."/>
            <person name="Lucena T."/>
        </authorList>
    </citation>
    <scope>NUCLEOTIDE SEQUENCE</scope>
    <source>
        <strain evidence="4">CECT 7929</strain>
    </source>
</reference>
<keyword evidence="5" id="KW-1185">Reference proteome</keyword>
<evidence type="ECO:0000313" key="5">
    <source>
        <dbReference type="Proteomes" id="UP000838672"/>
    </source>
</evidence>
<feature type="domain" description="Nudix hydrolase" evidence="3">
    <location>
        <begin position="4"/>
        <end position="135"/>
    </location>
</feature>
<dbReference type="Proteomes" id="UP000838672">
    <property type="component" value="Unassembled WGS sequence"/>
</dbReference>
<dbReference type="Pfam" id="PF00293">
    <property type="entry name" value="NUDIX"/>
    <property type="match status" value="1"/>
</dbReference>
<name>A0ABM8ZS04_9VIBR</name>
<dbReference type="SUPFAM" id="SSF55811">
    <property type="entry name" value="Nudix"/>
    <property type="match status" value="1"/>
</dbReference>
<gene>
    <name evidence="4" type="primary">rppH_2</name>
    <name evidence="4" type="ORF">VST7929_00936</name>
</gene>
<evidence type="ECO:0000256" key="1">
    <source>
        <dbReference type="ARBA" id="ARBA00001946"/>
    </source>
</evidence>
<dbReference type="CDD" id="cd04678">
    <property type="entry name" value="NUDIX_MTH2_Nudt15"/>
    <property type="match status" value="1"/>
</dbReference>
<sequence length="142" mass="16040">MAKTPYVGIGIILRNEKQQILVGRRKNSHAPYYSIPGGHMEIGETFLATARRELEEETGLILEQGQVIAITNNLETYQESGLHYVSVVVEALAYRGNLENREPNKCEGWIWCDPNNLPEPHFDASRQSIACLLRQSVCIEND</sequence>
<dbReference type="PROSITE" id="PS51462">
    <property type="entry name" value="NUDIX"/>
    <property type="match status" value="1"/>
</dbReference>
<dbReference type="RefSeq" id="WP_237465306.1">
    <property type="nucleotide sequence ID" value="NZ_CAKLDI010000001.1"/>
</dbReference>
<dbReference type="PANTHER" id="PTHR16099">
    <property type="entry name" value="8-OXO-DGTP DIPHOSPHATES NUDT15"/>
    <property type="match status" value="1"/>
</dbReference>
<comment type="caution">
    <text evidence="4">The sequence shown here is derived from an EMBL/GenBank/DDBJ whole genome shotgun (WGS) entry which is preliminary data.</text>
</comment>
<keyword evidence="2 4" id="KW-0378">Hydrolase</keyword>
<evidence type="ECO:0000259" key="3">
    <source>
        <dbReference type="PROSITE" id="PS51462"/>
    </source>
</evidence>
<dbReference type="EC" id="3.6.1.-" evidence="4"/>
<protein>
    <submittedName>
        <fullName evidence="4">RNA pyrophosphohydrolase</fullName>
        <ecNumber evidence="4">3.6.1.-</ecNumber>
    </submittedName>
</protein>
<dbReference type="GO" id="GO:0016787">
    <property type="term" value="F:hydrolase activity"/>
    <property type="evidence" value="ECO:0007669"/>
    <property type="project" value="UniProtKB-KW"/>
</dbReference>
<dbReference type="InterPro" id="IPR015797">
    <property type="entry name" value="NUDIX_hydrolase-like_dom_sf"/>
</dbReference>
<comment type="cofactor">
    <cofactor evidence="1">
        <name>Mg(2+)</name>
        <dbReference type="ChEBI" id="CHEBI:18420"/>
    </cofactor>
</comment>
<dbReference type="PANTHER" id="PTHR16099:SF5">
    <property type="entry name" value="NUCLEOTIDE TRIPHOSPHATE DIPHOSPHATASE NUDT15"/>
    <property type="match status" value="1"/>
</dbReference>
<evidence type="ECO:0000256" key="2">
    <source>
        <dbReference type="ARBA" id="ARBA00022801"/>
    </source>
</evidence>
<proteinExistence type="predicted"/>
<organism evidence="4 5">
    <name type="scientific">Vibrio stylophorae</name>
    <dbReference type="NCBI Taxonomy" id="659351"/>
    <lineage>
        <taxon>Bacteria</taxon>
        <taxon>Pseudomonadati</taxon>
        <taxon>Pseudomonadota</taxon>
        <taxon>Gammaproteobacteria</taxon>
        <taxon>Vibrionales</taxon>
        <taxon>Vibrionaceae</taxon>
        <taxon>Vibrio</taxon>
    </lineage>
</organism>
<accession>A0ABM8ZS04</accession>
<dbReference type="InterPro" id="IPR020084">
    <property type="entry name" value="NUDIX_hydrolase_CS"/>
</dbReference>
<dbReference type="InterPro" id="IPR000086">
    <property type="entry name" value="NUDIX_hydrolase_dom"/>
</dbReference>
<evidence type="ECO:0000313" key="4">
    <source>
        <dbReference type="EMBL" id="CAH0533083.1"/>
    </source>
</evidence>
<dbReference type="Gene3D" id="3.90.79.10">
    <property type="entry name" value="Nucleoside Triphosphate Pyrophosphohydrolase"/>
    <property type="match status" value="1"/>
</dbReference>
<dbReference type="PROSITE" id="PS00893">
    <property type="entry name" value="NUDIX_BOX"/>
    <property type="match status" value="1"/>
</dbReference>